<protein>
    <submittedName>
        <fullName evidence="4">Uncharacterized protein</fullName>
    </submittedName>
</protein>
<evidence type="ECO:0000256" key="1">
    <source>
        <dbReference type="ARBA" id="ARBA00004442"/>
    </source>
</evidence>
<reference evidence="4" key="1">
    <citation type="submission" date="2019-08" db="EMBL/GenBank/DDBJ databases">
        <authorList>
            <person name="Kucharzyk K."/>
            <person name="Murdoch R.W."/>
            <person name="Higgins S."/>
            <person name="Loffler F."/>
        </authorList>
    </citation>
    <scope>NUCLEOTIDE SEQUENCE</scope>
</reference>
<keyword evidence="2" id="KW-0472">Membrane</keyword>
<name>A0A645AX56_9ZZZZ</name>
<proteinExistence type="predicted"/>
<dbReference type="InterPro" id="IPR036942">
    <property type="entry name" value="Beta-barrel_TonB_sf"/>
</dbReference>
<comment type="subcellular location">
    <subcellularLocation>
        <location evidence="1">Cell outer membrane</location>
    </subcellularLocation>
</comment>
<dbReference type="EMBL" id="VSSQ01016464">
    <property type="protein sequence ID" value="MPM57832.1"/>
    <property type="molecule type" value="Genomic_DNA"/>
</dbReference>
<evidence type="ECO:0000256" key="3">
    <source>
        <dbReference type="ARBA" id="ARBA00023237"/>
    </source>
</evidence>
<dbReference type="GO" id="GO:0009279">
    <property type="term" value="C:cell outer membrane"/>
    <property type="evidence" value="ECO:0007669"/>
    <property type="project" value="UniProtKB-SubCell"/>
</dbReference>
<evidence type="ECO:0000256" key="2">
    <source>
        <dbReference type="ARBA" id="ARBA00023136"/>
    </source>
</evidence>
<dbReference type="Gene3D" id="2.40.170.20">
    <property type="entry name" value="TonB-dependent receptor, beta-barrel domain"/>
    <property type="match status" value="1"/>
</dbReference>
<dbReference type="SUPFAM" id="SSF56935">
    <property type="entry name" value="Porins"/>
    <property type="match status" value="1"/>
</dbReference>
<organism evidence="4">
    <name type="scientific">bioreactor metagenome</name>
    <dbReference type="NCBI Taxonomy" id="1076179"/>
    <lineage>
        <taxon>unclassified sequences</taxon>
        <taxon>metagenomes</taxon>
        <taxon>ecological metagenomes</taxon>
    </lineage>
</organism>
<sequence>MPENRLSGYADHGISLSKSVEIKHNRIGLSVEALNLGNKNYEIVRNFPMPGRSFRGTISINF</sequence>
<comment type="caution">
    <text evidence="4">The sequence shown here is derived from an EMBL/GenBank/DDBJ whole genome shotgun (WGS) entry which is preliminary data.</text>
</comment>
<keyword evidence="3" id="KW-0998">Cell outer membrane</keyword>
<gene>
    <name evidence="4" type="ORF">SDC9_104655</name>
</gene>
<accession>A0A645AX56</accession>
<dbReference type="AlphaFoldDB" id="A0A645AX56"/>
<evidence type="ECO:0000313" key="4">
    <source>
        <dbReference type="EMBL" id="MPM57832.1"/>
    </source>
</evidence>